<dbReference type="AlphaFoldDB" id="A0A8H4PZL7"/>
<reference evidence="1 2" key="1">
    <citation type="journal article" date="2020" name="Genome Biol. Evol.">
        <title>A new high-quality draft genome assembly of the Chinese cordyceps Ophiocordyceps sinensis.</title>
        <authorList>
            <person name="Shu R."/>
            <person name="Zhang J."/>
            <person name="Meng Q."/>
            <person name="Zhang H."/>
            <person name="Zhou G."/>
            <person name="Li M."/>
            <person name="Wu P."/>
            <person name="Zhao Y."/>
            <person name="Chen C."/>
            <person name="Qin Q."/>
        </authorList>
    </citation>
    <scope>NUCLEOTIDE SEQUENCE [LARGE SCALE GENOMIC DNA]</scope>
    <source>
        <strain evidence="1 2">IOZ07</strain>
    </source>
</reference>
<name>A0A8H4PZL7_9HYPO</name>
<gene>
    <name evidence="1" type="ORF">G6O67_000703</name>
</gene>
<organism evidence="1 2">
    <name type="scientific">Ophiocordyceps sinensis</name>
    <dbReference type="NCBI Taxonomy" id="72228"/>
    <lineage>
        <taxon>Eukaryota</taxon>
        <taxon>Fungi</taxon>
        <taxon>Dikarya</taxon>
        <taxon>Ascomycota</taxon>
        <taxon>Pezizomycotina</taxon>
        <taxon>Sordariomycetes</taxon>
        <taxon>Hypocreomycetidae</taxon>
        <taxon>Hypocreales</taxon>
        <taxon>Ophiocordycipitaceae</taxon>
        <taxon>Ophiocordyceps</taxon>
    </lineage>
</organism>
<accession>A0A8H4PZL7</accession>
<dbReference type="Proteomes" id="UP000557566">
    <property type="component" value="Unassembled WGS sequence"/>
</dbReference>
<keyword evidence="2" id="KW-1185">Reference proteome</keyword>
<evidence type="ECO:0000313" key="1">
    <source>
        <dbReference type="EMBL" id="KAF4513430.1"/>
    </source>
</evidence>
<dbReference type="EMBL" id="JAAVMX010000001">
    <property type="protein sequence ID" value="KAF4513430.1"/>
    <property type="molecule type" value="Genomic_DNA"/>
</dbReference>
<comment type="caution">
    <text evidence="1">The sequence shown here is derived from an EMBL/GenBank/DDBJ whole genome shotgun (WGS) entry which is preliminary data.</text>
</comment>
<sequence>MKPTDLSMAASEANASSSSGIFIVAGHSMAEEMGVSCRLKPQYCAPFACPSNTESAPHDSKDAPTRRG</sequence>
<evidence type="ECO:0000313" key="2">
    <source>
        <dbReference type="Proteomes" id="UP000557566"/>
    </source>
</evidence>
<proteinExistence type="predicted"/>
<protein>
    <submittedName>
        <fullName evidence="1">Uncharacterized protein</fullName>
    </submittedName>
</protein>